<organism evidence="2">
    <name type="scientific">Tetraselmis sp. GSL018</name>
    <dbReference type="NCBI Taxonomy" id="582737"/>
    <lineage>
        <taxon>Eukaryota</taxon>
        <taxon>Viridiplantae</taxon>
        <taxon>Chlorophyta</taxon>
        <taxon>core chlorophytes</taxon>
        <taxon>Chlorodendrophyceae</taxon>
        <taxon>Chlorodendrales</taxon>
        <taxon>Chlorodendraceae</taxon>
        <taxon>Tetraselmis</taxon>
    </lineage>
</organism>
<feature type="non-terminal residue" evidence="2">
    <location>
        <position position="1"/>
    </location>
</feature>
<protein>
    <submittedName>
        <fullName evidence="2">Uncharacterized protein</fullName>
    </submittedName>
</protein>
<accession>A0A061RID0</accession>
<dbReference type="EMBL" id="GBEZ01014333">
    <property type="protein sequence ID" value="JAC71733.1"/>
    <property type="molecule type" value="Transcribed_RNA"/>
</dbReference>
<evidence type="ECO:0000313" key="2">
    <source>
        <dbReference type="EMBL" id="JAC71733.1"/>
    </source>
</evidence>
<evidence type="ECO:0000256" key="1">
    <source>
        <dbReference type="SAM" id="MobiDB-lite"/>
    </source>
</evidence>
<dbReference type="AlphaFoldDB" id="A0A061RID0"/>
<gene>
    <name evidence="2" type="ORF">TSPGSL018_1247</name>
</gene>
<feature type="region of interest" description="Disordered" evidence="1">
    <location>
        <begin position="59"/>
        <end position="80"/>
    </location>
</feature>
<sequence length="80" mass="8755">WPLRRGVSSFRCRSCVEVSLCAEGRITTNSCAEAHIFGGLSFEYGSSFGLVRTATLEPELQRTSRKPAGPERGKTCGKLF</sequence>
<name>A0A061RID0_9CHLO</name>
<reference evidence="2" key="1">
    <citation type="submission" date="2014-05" db="EMBL/GenBank/DDBJ databases">
        <title>The transcriptome of the halophilic microalga Tetraselmis sp. GSL018 isolated from the Great Salt Lake, Utah.</title>
        <authorList>
            <person name="Jinkerson R.E."/>
            <person name="D'Adamo S."/>
            <person name="Posewitz M.C."/>
        </authorList>
    </citation>
    <scope>NUCLEOTIDE SEQUENCE</scope>
    <source>
        <strain evidence="2">GSL018</strain>
    </source>
</reference>
<proteinExistence type="predicted"/>